<protein>
    <submittedName>
        <fullName evidence="2">Uncharacterized protein</fullName>
    </submittedName>
</protein>
<feature type="compositionally biased region" description="Basic and acidic residues" evidence="1">
    <location>
        <begin position="91"/>
        <end position="118"/>
    </location>
</feature>
<evidence type="ECO:0000313" key="2">
    <source>
        <dbReference type="EMBL" id="KAG0532674.1"/>
    </source>
</evidence>
<comment type="caution">
    <text evidence="2">The sequence shown here is derived from an EMBL/GenBank/DDBJ whole genome shotgun (WGS) entry which is preliminary data.</text>
</comment>
<proteinExistence type="predicted"/>
<dbReference type="AlphaFoldDB" id="A0A921UIB2"/>
<reference evidence="2" key="2">
    <citation type="submission" date="2020-10" db="EMBL/GenBank/DDBJ databases">
        <authorList>
            <person name="Cooper E.A."/>
            <person name="Brenton Z.W."/>
            <person name="Flinn B.S."/>
            <person name="Jenkins J."/>
            <person name="Shu S."/>
            <person name="Flowers D."/>
            <person name="Luo F."/>
            <person name="Wang Y."/>
            <person name="Xia P."/>
            <person name="Barry K."/>
            <person name="Daum C."/>
            <person name="Lipzen A."/>
            <person name="Yoshinaga Y."/>
            <person name="Schmutz J."/>
            <person name="Saski C."/>
            <person name="Vermerris W."/>
            <person name="Kresovich S."/>
        </authorList>
    </citation>
    <scope>NUCLEOTIDE SEQUENCE</scope>
</reference>
<dbReference type="Proteomes" id="UP000807115">
    <property type="component" value="Chromosome 4"/>
</dbReference>
<feature type="region of interest" description="Disordered" evidence="1">
    <location>
        <begin position="91"/>
        <end position="126"/>
    </location>
</feature>
<evidence type="ECO:0000313" key="3">
    <source>
        <dbReference type="Proteomes" id="UP000807115"/>
    </source>
</evidence>
<reference evidence="2" key="1">
    <citation type="journal article" date="2019" name="BMC Genomics">
        <title>A new reference genome for Sorghum bicolor reveals high levels of sequence similarity between sweet and grain genotypes: implications for the genetics of sugar metabolism.</title>
        <authorList>
            <person name="Cooper E.A."/>
            <person name="Brenton Z.W."/>
            <person name="Flinn B.S."/>
            <person name="Jenkins J."/>
            <person name="Shu S."/>
            <person name="Flowers D."/>
            <person name="Luo F."/>
            <person name="Wang Y."/>
            <person name="Xia P."/>
            <person name="Barry K."/>
            <person name="Daum C."/>
            <person name="Lipzen A."/>
            <person name="Yoshinaga Y."/>
            <person name="Schmutz J."/>
            <person name="Saski C."/>
            <person name="Vermerris W."/>
            <person name="Kresovich S."/>
        </authorList>
    </citation>
    <scope>NUCLEOTIDE SEQUENCE</scope>
</reference>
<gene>
    <name evidence="2" type="ORF">BDA96_04G127500</name>
</gene>
<accession>A0A921UIB2</accession>
<dbReference type="EMBL" id="CM027683">
    <property type="protein sequence ID" value="KAG0532674.1"/>
    <property type="molecule type" value="Genomic_DNA"/>
</dbReference>
<name>A0A921UIB2_SORBI</name>
<organism evidence="2 3">
    <name type="scientific">Sorghum bicolor</name>
    <name type="common">Sorghum</name>
    <name type="synonym">Sorghum vulgare</name>
    <dbReference type="NCBI Taxonomy" id="4558"/>
    <lineage>
        <taxon>Eukaryota</taxon>
        <taxon>Viridiplantae</taxon>
        <taxon>Streptophyta</taxon>
        <taxon>Embryophyta</taxon>
        <taxon>Tracheophyta</taxon>
        <taxon>Spermatophyta</taxon>
        <taxon>Magnoliopsida</taxon>
        <taxon>Liliopsida</taxon>
        <taxon>Poales</taxon>
        <taxon>Poaceae</taxon>
        <taxon>PACMAD clade</taxon>
        <taxon>Panicoideae</taxon>
        <taxon>Andropogonodae</taxon>
        <taxon>Andropogoneae</taxon>
        <taxon>Sorghinae</taxon>
        <taxon>Sorghum</taxon>
    </lineage>
</organism>
<sequence length="151" mass="17203">MRYHGMFIEIPLPNLGLRIYTTRNYLIGLQPSPLNRSTSARHVNAPCITTEKIQHQGWHTLINQAHQGNITNGHPHHHTILKDLPKILRRGTEDQDRKILSPDVDRPGPSHRHQDPPRHSVSSKEGQLAHLNLQIDTISEEQANISQTLIE</sequence>
<evidence type="ECO:0000256" key="1">
    <source>
        <dbReference type="SAM" id="MobiDB-lite"/>
    </source>
</evidence>